<accession>A0A0E0KGN0</accession>
<dbReference type="InterPro" id="IPR001005">
    <property type="entry name" value="SANT/Myb"/>
</dbReference>
<comment type="subcellular location">
    <subcellularLocation>
        <location evidence="1">Nucleus</location>
    </subcellularLocation>
</comment>
<evidence type="ECO:0000313" key="5">
    <source>
        <dbReference type="EnsemblPlants" id="OPUNC03G24730.1"/>
    </source>
</evidence>
<feature type="domain" description="SANT" evidence="4">
    <location>
        <begin position="1"/>
        <end position="38"/>
    </location>
</feature>
<feature type="compositionally biased region" description="Polar residues" evidence="3">
    <location>
        <begin position="115"/>
        <end position="126"/>
    </location>
</feature>
<protein>
    <recommendedName>
        <fullName evidence="4">SANT domain-containing protein</fullName>
    </recommendedName>
</protein>
<dbReference type="InterPro" id="IPR009057">
    <property type="entry name" value="Homeodomain-like_sf"/>
</dbReference>
<dbReference type="Gene3D" id="1.20.58.1880">
    <property type="match status" value="1"/>
</dbReference>
<feature type="compositionally biased region" description="Polar residues" evidence="3">
    <location>
        <begin position="196"/>
        <end position="205"/>
    </location>
</feature>
<feature type="compositionally biased region" description="Polar residues" evidence="3">
    <location>
        <begin position="264"/>
        <end position="275"/>
    </location>
</feature>
<dbReference type="AlphaFoldDB" id="A0A0E0KGN0"/>
<dbReference type="Pfam" id="PF06584">
    <property type="entry name" value="DIRP"/>
    <property type="match status" value="1"/>
</dbReference>
<keyword evidence="6" id="KW-1185">Reference proteome</keyword>
<dbReference type="OMA" id="DARCEPS"/>
<feature type="region of interest" description="Disordered" evidence="3">
    <location>
        <begin position="901"/>
        <end position="951"/>
    </location>
</feature>
<evidence type="ECO:0000259" key="4">
    <source>
        <dbReference type="PROSITE" id="PS51293"/>
    </source>
</evidence>
<feature type="compositionally biased region" description="Basic residues" evidence="3">
    <location>
        <begin position="131"/>
        <end position="149"/>
    </location>
</feature>
<feature type="compositionally biased region" description="Low complexity" evidence="3">
    <location>
        <begin position="504"/>
        <end position="517"/>
    </location>
</feature>
<evidence type="ECO:0000256" key="3">
    <source>
        <dbReference type="SAM" id="MobiDB-lite"/>
    </source>
</evidence>
<evidence type="ECO:0000256" key="2">
    <source>
        <dbReference type="ARBA" id="ARBA00023242"/>
    </source>
</evidence>
<dbReference type="Gramene" id="OPUNC03G24730.1">
    <property type="protein sequence ID" value="OPUNC03G24730.1"/>
    <property type="gene ID" value="OPUNC03G24730"/>
</dbReference>
<feature type="compositionally biased region" description="Basic and acidic residues" evidence="3">
    <location>
        <begin position="471"/>
        <end position="503"/>
    </location>
</feature>
<evidence type="ECO:0000313" key="6">
    <source>
        <dbReference type="Proteomes" id="UP000026962"/>
    </source>
</evidence>
<dbReference type="EnsemblPlants" id="OPUNC03G24730.1">
    <property type="protein sequence ID" value="OPUNC03G24730.1"/>
    <property type="gene ID" value="OPUNC03G24730"/>
</dbReference>
<dbReference type="GO" id="GO:0003677">
    <property type="term" value="F:DNA binding"/>
    <property type="evidence" value="ECO:0007669"/>
    <property type="project" value="TreeGrafter"/>
</dbReference>
<dbReference type="SUPFAM" id="SSF46689">
    <property type="entry name" value="Homeodomain-like"/>
    <property type="match status" value="1"/>
</dbReference>
<dbReference type="CDD" id="cd00167">
    <property type="entry name" value="SANT"/>
    <property type="match status" value="1"/>
</dbReference>
<evidence type="ECO:0000256" key="1">
    <source>
        <dbReference type="ARBA" id="ARBA00004123"/>
    </source>
</evidence>
<feature type="compositionally biased region" description="Basic residues" evidence="3">
    <location>
        <begin position="89"/>
        <end position="99"/>
    </location>
</feature>
<sequence length="1028" mass="113573">MLGSQWSKDELERFYGSYRKYGKDWRKVASSIRDRTSEMVEALYNMNKAYLSLPEGTATAAGLIAMMTDHYNILDGSNSDHESNGSPKASRKPRKRGRAKFQSVSKASDTPHPDQLQSQPASSSYGCLSLLKKKRSGGNKPRAVGKRTPRVPVASMYQRDEKIGPTNRQAKPDGNGDDEGAHVAALALAEVFQRGGSPQVSQTPGRSGDHMFLSPVKSTDRKNADSEMGSSKLHGFQVDADFPEGSLGSREAETGDYPKYASYLMNNEGSASGKSQQKVKRTQRRRKKAARKTDDQLEDDREACSGTEEGHTAKKTKDESEVNALGRKGRWPSKKSNKRNRQLFFGDESSALDALHTLADLSVNILQPSSIVESESSAQIKDENKDNDSDEKPSMPSAVSVLEKKDKSKGTVKKVKRQSELASVDMATRKKARITKVPNRDGITISETKQLDSKFGVQTEKKKRKPSAAKISKDEKSALKDVEKTEVSAEEGKVSSNKAKDTVDTTQGATTQQADLASKGRSRRKIGILKALAPECRPIDGADDPRSDNFSYPVNNVIDLKLGHVPRLTRVEWGVIRSSLGKPRRLSKQFLQEEREKLAQYRESVRQHYAELRSGVREGLPTDLARPLGVGQRVIACHPRTRELHDGNVLNVDHNRCRVQFDRPELGVEFVTDIDCMPLHPLENFPESLRRQNIVNKYYNSFSEAKFEDRPKELGTGGPTRFTSNVCFDGGDATSNIPSNYPINTLLKQAKGDTVDSIAQAKATVNEEALLVELRHMNEEVYGRQKDGEAFRDFEHFRKQYAMVASALLSLRQRNTYHGHPAQSYPKPMENGALTGTPDLYNLFGYINQESGSQLMEVIETSRSRAKLMVDAAIQAMCSVSEGEDAYAKIGEALDNLNNRSTGSGSSILGIRRIPPDSGQANSSHQENTTSGHFDPATNISSPRLPNGCDSEPQFPSELISSCVATILMIQNCTEKQYHPAEVAHILDSALSRLQPCSSQNVPIFREIEMCMGIIKNQMLALIPTPSG</sequence>
<dbReference type="eggNOG" id="KOG1019">
    <property type="taxonomic scope" value="Eukaryota"/>
</dbReference>
<dbReference type="GO" id="GO:0006351">
    <property type="term" value="P:DNA-templated transcription"/>
    <property type="evidence" value="ECO:0007669"/>
    <property type="project" value="InterPro"/>
</dbReference>
<dbReference type="InterPro" id="IPR017884">
    <property type="entry name" value="SANT_dom"/>
</dbReference>
<dbReference type="GO" id="GO:0005654">
    <property type="term" value="C:nucleoplasm"/>
    <property type="evidence" value="ECO:0007669"/>
    <property type="project" value="TreeGrafter"/>
</dbReference>
<dbReference type="PANTHER" id="PTHR21689">
    <property type="entry name" value="LIN-9"/>
    <property type="match status" value="1"/>
</dbReference>
<dbReference type="Pfam" id="PF00249">
    <property type="entry name" value="Myb_DNA-binding"/>
    <property type="match status" value="1"/>
</dbReference>
<organism evidence="5">
    <name type="scientific">Oryza punctata</name>
    <name type="common">Red rice</name>
    <dbReference type="NCBI Taxonomy" id="4537"/>
    <lineage>
        <taxon>Eukaryota</taxon>
        <taxon>Viridiplantae</taxon>
        <taxon>Streptophyta</taxon>
        <taxon>Embryophyta</taxon>
        <taxon>Tracheophyta</taxon>
        <taxon>Spermatophyta</taxon>
        <taxon>Magnoliopsida</taxon>
        <taxon>Liliopsida</taxon>
        <taxon>Poales</taxon>
        <taxon>Poaceae</taxon>
        <taxon>BOP clade</taxon>
        <taxon>Oryzoideae</taxon>
        <taxon>Oryzeae</taxon>
        <taxon>Oryzinae</taxon>
        <taxon>Oryza</taxon>
    </lineage>
</organism>
<dbReference type="Proteomes" id="UP000026962">
    <property type="component" value="Chromosome 3"/>
</dbReference>
<dbReference type="HOGENOM" id="CLU_007109_0_0_1"/>
<dbReference type="PROSITE" id="PS51293">
    <property type="entry name" value="SANT"/>
    <property type="match status" value="1"/>
</dbReference>
<dbReference type="GO" id="GO:0051726">
    <property type="term" value="P:regulation of cell cycle"/>
    <property type="evidence" value="ECO:0007669"/>
    <property type="project" value="TreeGrafter"/>
</dbReference>
<feature type="compositionally biased region" description="Polar residues" evidence="3">
    <location>
        <begin position="919"/>
        <end position="944"/>
    </location>
</feature>
<feature type="region of interest" description="Disordered" evidence="3">
    <location>
        <begin position="368"/>
        <end position="426"/>
    </location>
</feature>
<reference evidence="5" key="2">
    <citation type="submission" date="2018-05" db="EMBL/GenBank/DDBJ databases">
        <title>OpunRS2 (Oryza punctata Reference Sequence Version 2).</title>
        <authorList>
            <person name="Zhang J."/>
            <person name="Kudrna D."/>
            <person name="Lee S."/>
            <person name="Talag J."/>
            <person name="Welchert J."/>
            <person name="Wing R.A."/>
        </authorList>
    </citation>
    <scope>NUCLEOTIDE SEQUENCE [LARGE SCALE GENOMIC DNA]</scope>
</reference>
<feature type="compositionally biased region" description="Polar residues" evidence="3">
    <location>
        <begin position="368"/>
        <end position="379"/>
    </location>
</feature>
<dbReference type="GO" id="GO:0017053">
    <property type="term" value="C:transcription repressor complex"/>
    <property type="evidence" value="ECO:0007669"/>
    <property type="project" value="InterPro"/>
</dbReference>
<dbReference type="InterPro" id="IPR010561">
    <property type="entry name" value="LIN-9/ALY1"/>
</dbReference>
<reference evidence="5" key="1">
    <citation type="submission" date="2015-04" db="UniProtKB">
        <authorList>
            <consortium name="EnsemblPlants"/>
        </authorList>
    </citation>
    <scope>IDENTIFICATION</scope>
</reference>
<dbReference type="InterPro" id="IPR033471">
    <property type="entry name" value="DIRP"/>
</dbReference>
<feature type="compositionally biased region" description="Basic and acidic residues" evidence="3">
    <location>
        <begin position="308"/>
        <end position="320"/>
    </location>
</feature>
<feature type="region of interest" description="Disordered" evidence="3">
    <location>
        <begin position="194"/>
        <end position="342"/>
    </location>
</feature>
<name>A0A0E0KGN0_ORYPU</name>
<dbReference type="GO" id="GO:0006357">
    <property type="term" value="P:regulation of transcription by RNA polymerase II"/>
    <property type="evidence" value="ECO:0007669"/>
    <property type="project" value="TreeGrafter"/>
</dbReference>
<dbReference type="PANTHER" id="PTHR21689:SF2">
    <property type="entry name" value="PROTEIN LIN-9 HOMOLOG"/>
    <property type="match status" value="1"/>
</dbReference>
<dbReference type="SMART" id="SM01135">
    <property type="entry name" value="DIRP"/>
    <property type="match status" value="1"/>
</dbReference>
<dbReference type="STRING" id="4537.A0A0E0KGN0"/>
<proteinExistence type="predicted"/>
<feature type="compositionally biased region" description="Basic residues" evidence="3">
    <location>
        <begin position="327"/>
        <end position="341"/>
    </location>
</feature>
<feature type="region of interest" description="Disordered" evidence="3">
    <location>
        <begin position="76"/>
        <end position="179"/>
    </location>
</feature>
<feature type="compositionally biased region" description="Basic residues" evidence="3">
    <location>
        <begin position="277"/>
        <end position="290"/>
    </location>
</feature>
<feature type="compositionally biased region" description="Basic and acidic residues" evidence="3">
    <location>
        <begin position="380"/>
        <end position="393"/>
    </location>
</feature>
<keyword evidence="2" id="KW-0539">Nucleus</keyword>
<feature type="region of interest" description="Disordered" evidence="3">
    <location>
        <begin position="456"/>
        <end position="519"/>
    </location>
</feature>